<evidence type="ECO:0008006" key="4">
    <source>
        <dbReference type="Google" id="ProtNLM"/>
    </source>
</evidence>
<name>A0A8H7RAF9_9FUNG</name>
<organism evidence="2 3">
    <name type="scientific">Mucor saturninus</name>
    <dbReference type="NCBI Taxonomy" id="64648"/>
    <lineage>
        <taxon>Eukaryota</taxon>
        <taxon>Fungi</taxon>
        <taxon>Fungi incertae sedis</taxon>
        <taxon>Mucoromycota</taxon>
        <taxon>Mucoromycotina</taxon>
        <taxon>Mucoromycetes</taxon>
        <taxon>Mucorales</taxon>
        <taxon>Mucorineae</taxon>
        <taxon>Mucoraceae</taxon>
        <taxon>Mucor</taxon>
    </lineage>
</organism>
<sequence length="145" mass="16630">MFIRFATLGLIAAVVMSSVSAEKASTGNNLVASGSPAHAAALPVKRTSLSRRKVASLIERRRRMCDHHNHRNYHDGDEIKHHYRPRHRHCGGGSIGHCDSDDYDDYNDEYDFDDEDYYECDECDECDGDDFGYMSWEDYEDEITK</sequence>
<accession>A0A8H7RAF9</accession>
<keyword evidence="3" id="KW-1185">Reference proteome</keyword>
<dbReference type="EMBL" id="JAEPRD010000025">
    <property type="protein sequence ID" value="KAG2207364.1"/>
    <property type="molecule type" value="Genomic_DNA"/>
</dbReference>
<dbReference type="OrthoDB" id="2282135at2759"/>
<feature type="signal peptide" evidence="1">
    <location>
        <begin position="1"/>
        <end position="21"/>
    </location>
</feature>
<comment type="caution">
    <text evidence="2">The sequence shown here is derived from an EMBL/GenBank/DDBJ whole genome shotgun (WGS) entry which is preliminary data.</text>
</comment>
<feature type="chain" id="PRO_5034248250" description="RxLR effector protein" evidence="1">
    <location>
        <begin position="22"/>
        <end position="145"/>
    </location>
</feature>
<evidence type="ECO:0000256" key="1">
    <source>
        <dbReference type="SAM" id="SignalP"/>
    </source>
</evidence>
<reference evidence="2" key="1">
    <citation type="submission" date="2020-12" db="EMBL/GenBank/DDBJ databases">
        <title>Metabolic potential, ecology and presence of endohyphal bacteria is reflected in genomic diversity of Mucoromycotina.</title>
        <authorList>
            <person name="Muszewska A."/>
            <person name="Okrasinska A."/>
            <person name="Steczkiewicz K."/>
            <person name="Drgas O."/>
            <person name="Orlowska M."/>
            <person name="Perlinska-Lenart U."/>
            <person name="Aleksandrzak-Piekarczyk T."/>
            <person name="Szatraj K."/>
            <person name="Zielenkiewicz U."/>
            <person name="Pilsyk S."/>
            <person name="Malc E."/>
            <person name="Mieczkowski P."/>
            <person name="Kruszewska J.S."/>
            <person name="Biernat P."/>
            <person name="Pawlowska J."/>
        </authorList>
    </citation>
    <scope>NUCLEOTIDE SEQUENCE</scope>
    <source>
        <strain evidence="2">WA0000017839</strain>
    </source>
</reference>
<evidence type="ECO:0000313" key="3">
    <source>
        <dbReference type="Proteomes" id="UP000603453"/>
    </source>
</evidence>
<dbReference type="AlphaFoldDB" id="A0A8H7RAF9"/>
<protein>
    <recommendedName>
        <fullName evidence="4">RxLR effector protein</fullName>
    </recommendedName>
</protein>
<evidence type="ECO:0000313" key="2">
    <source>
        <dbReference type="EMBL" id="KAG2207364.1"/>
    </source>
</evidence>
<gene>
    <name evidence="2" type="ORF">INT47_006838</name>
</gene>
<keyword evidence="1" id="KW-0732">Signal</keyword>
<proteinExistence type="predicted"/>
<dbReference type="Proteomes" id="UP000603453">
    <property type="component" value="Unassembled WGS sequence"/>
</dbReference>